<evidence type="ECO:0000256" key="9">
    <source>
        <dbReference type="ARBA" id="ARBA00022691"/>
    </source>
</evidence>
<evidence type="ECO:0000256" key="7">
    <source>
        <dbReference type="ARBA" id="ARBA00022603"/>
    </source>
</evidence>
<accession>A0A7M7PAM2</accession>
<evidence type="ECO:0000256" key="8">
    <source>
        <dbReference type="ARBA" id="ARBA00022679"/>
    </source>
</evidence>
<reference evidence="15" key="2">
    <citation type="submission" date="2021-01" db="UniProtKB">
        <authorList>
            <consortium name="EnsemblMetazoa"/>
        </authorList>
    </citation>
    <scope>IDENTIFICATION</scope>
</reference>
<dbReference type="GO" id="GO:0005829">
    <property type="term" value="C:cytosol"/>
    <property type="evidence" value="ECO:0000318"/>
    <property type="project" value="GO_Central"/>
</dbReference>
<keyword evidence="16" id="KW-1185">Reference proteome</keyword>
<feature type="binding site" evidence="13">
    <location>
        <begin position="95"/>
        <end position="96"/>
    </location>
    <ligand>
        <name>S-adenosyl-L-methionine</name>
        <dbReference type="ChEBI" id="CHEBI:59789"/>
    </ligand>
</feature>
<name>A0A7M7PAM2_STRPU</name>
<dbReference type="InParanoid" id="A0A7M7PAM2"/>
<sequence length="269" mass="30271">MQDVSNPFDDSDAVHKLGPLAERSSGYKDWLLGVLQGQKCHRVLDVACGTGVDSLFLLKHGMEVVSCDDAEAMLSYARAEKDRLGLKDWEVKRANWLTLPEDIPEQGEFDAVLCLGSSILHLIDKLPELALYRKCLTNFKKFLKPGGLLLIDHRNIDSMLDRGIVVNKNVYHAEDTLPGVSTKTITEEGVTLRVDIIYDMLMKEGDAATNNDKIEKVIMPLAPIHVHKFTTLLKEMFGPKCEYTLYGDLQRLENGNTEDVAYFQHIVHE</sequence>
<dbReference type="Pfam" id="PF13847">
    <property type="entry name" value="Methyltransf_31"/>
    <property type="match status" value="1"/>
</dbReference>
<evidence type="ECO:0000259" key="14">
    <source>
        <dbReference type="Pfam" id="PF13847"/>
    </source>
</evidence>
<dbReference type="GO" id="GO:0017174">
    <property type="term" value="F:glycine N-methyltransferase activity"/>
    <property type="evidence" value="ECO:0000318"/>
    <property type="project" value="GO_Central"/>
</dbReference>
<dbReference type="GO" id="GO:0046500">
    <property type="term" value="P:S-adenosylmethionine metabolic process"/>
    <property type="evidence" value="ECO:0000318"/>
    <property type="project" value="GO_Central"/>
</dbReference>
<dbReference type="GO" id="GO:0006730">
    <property type="term" value="P:one-carbon metabolic process"/>
    <property type="evidence" value="ECO:0000318"/>
    <property type="project" value="GO_Central"/>
</dbReference>
<dbReference type="GO" id="GO:1901052">
    <property type="term" value="P:sarcosine metabolic process"/>
    <property type="evidence" value="ECO:0000318"/>
    <property type="project" value="GO_Central"/>
</dbReference>
<evidence type="ECO:0000256" key="10">
    <source>
        <dbReference type="ARBA" id="ARBA00022954"/>
    </source>
</evidence>
<dbReference type="InterPro" id="IPR014369">
    <property type="entry name" value="Gly/Sar_N_MeTrfase"/>
</dbReference>
<dbReference type="GO" id="GO:1904047">
    <property type="term" value="F:S-adenosyl-L-methionine binding"/>
    <property type="evidence" value="ECO:0000318"/>
    <property type="project" value="GO_Central"/>
</dbReference>
<dbReference type="FunFam" id="3.40.50.150:FF:000113">
    <property type="entry name" value="Glycine N-methyltransferase"/>
    <property type="match status" value="1"/>
</dbReference>
<evidence type="ECO:0000256" key="3">
    <source>
        <dbReference type="ARBA" id="ARBA00011999"/>
    </source>
</evidence>
<comment type="catalytic activity">
    <reaction evidence="11">
        <text>glycine + S-adenosyl-L-methionine = sarcosine + S-adenosyl-L-homocysteine + H(+)</text>
        <dbReference type="Rhea" id="RHEA:19937"/>
        <dbReference type="ChEBI" id="CHEBI:15378"/>
        <dbReference type="ChEBI" id="CHEBI:57305"/>
        <dbReference type="ChEBI" id="CHEBI:57433"/>
        <dbReference type="ChEBI" id="CHEBI:57856"/>
        <dbReference type="ChEBI" id="CHEBI:59789"/>
        <dbReference type="EC" id="2.1.1.20"/>
    </reaction>
    <physiologicalReaction direction="left-to-right" evidence="11">
        <dbReference type="Rhea" id="RHEA:19938"/>
    </physiologicalReaction>
</comment>
<keyword evidence="10" id="KW-0290">Folate-binding</keyword>
<evidence type="ECO:0000256" key="1">
    <source>
        <dbReference type="ARBA" id="ARBA00004496"/>
    </source>
</evidence>
<feature type="binding site" evidence="13">
    <location>
        <position position="115"/>
    </location>
    <ligand>
        <name>S-adenosyl-L-methionine</name>
        <dbReference type="ChEBI" id="CHEBI:59789"/>
    </ligand>
</feature>
<dbReference type="Gene3D" id="3.30.46.10">
    <property type="entry name" value="Glycine N-methyltransferase, chain A, domain 1"/>
    <property type="match status" value="1"/>
</dbReference>
<dbReference type="AlphaFoldDB" id="A0A7M7PAM2"/>
<dbReference type="InterPro" id="IPR025714">
    <property type="entry name" value="Methyltranfer_dom"/>
</dbReference>
<feature type="domain" description="Methyltransferase" evidence="14">
    <location>
        <begin position="42"/>
        <end position="172"/>
    </location>
</feature>
<dbReference type="OMA" id="VEKANWM"/>
<dbReference type="Proteomes" id="UP000007110">
    <property type="component" value="Unassembled WGS sequence"/>
</dbReference>
<keyword evidence="5" id="KW-0963">Cytoplasm</keyword>
<dbReference type="PANTHER" id="PTHR16458:SF2">
    <property type="entry name" value="GLYCINE N-METHYLTRANSFERASE"/>
    <property type="match status" value="1"/>
</dbReference>
<dbReference type="InterPro" id="IPR029063">
    <property type="entry name" value="SAM-dependent_MTases_sf"/>
</dbReference>
<evidence type="ECO:0000256" key="12">
    <source>
        <dbReference type="PIRNR" id="PIRNR000385"/>
    </source>
</evidence>
<evidence type="ECO:0000256" key="5">
    <source>
        <dbReference type="ARBA" id="ARBA00022490"/>
    </source>
</evidence>
<dbReference type="Gene3D" id="3.40.50.150">
    <property type="entry name" value="Vaccinia Virus protein VP39"/>
    <property type="match status" value="1"/>
</dbReference>
<evidence type="ECO:0000256" key="13">
    <source>
        <dbReference type="PIRSR" id="PIRSR000385-2"/>
    </source>
</evidence>
<keyword evidence="9 12" id="KW-0949">S-adenosyl-L-methionine</keyword>
<feature type="binding site" evidence="13">
    <location>
        <position position="47"/>
    </location>
    <ligand>
        <name>S-adenosyl-L-methionine</name>
        <dbReference type="ChEBI" id="CHEBI:59789"/>
    </ligand>
</feature>
<evidence type="ECO:0000256" key="2">
    <source>
        <dbReference type="ARBA" id="ARBA00011881"/>
    </source>
</evidence>
<dbReference type="CDD" id="cd02440">
    <property type="entry name" value="AdoMet_MTases"/>
    <property type="match status" value="1"/>
</dbReference>
<dbReference type="RefSeq" id="XP_030848555.1">
    <property type="nucleotide sequence ID" value="XM_030992695.1"/>
</dbReference>
<keyword evidence="7 12" id="KW-0489">Methyltransferase</keyword>
<dbReference type="GO" id="GO:0016594">
    <property type="term" value="F:glycine binding"/>
    <property type="evidence" value="ECO:0000318"/>
    <property type="project" value="GO_Central"/>
</dbReference>
<evidence type="ECO:0000313" key="15">
    <source>
        <dbReference type="EnsemblMetazoa" id="XP_030848555"/>
    </source>
</evidence>
<keyword evidence="6" id="KW-0597">Phosphoprotein</keyword>
<dbReference type="OrthoDB" id="6329284at2759"/>
<dbReference type="PANTHER" id="PTHR16458">
    <property type="entry name" value="GLYCINE N-METHYLTRANSFERASE"/>
    <property type="match status" value="1"/>
</dbReference>
<dbReference type="SUPFAM" id="SSF53335">
    <property type="entry name" value="S-adenosyl-L-methionine-dependent methyltransferases"/>
    <property type="match status" value="1"/>
</dbReference>
<dbReference type="PIRSF" id="PIRSF000385">
    <property type="entry name" value="Gly_N-mtase"/>
    <property type="match status" value="1"/>
</dbReference>
<dbReference type="GO" id="GO:0005542">
    <property type="term" value="F:folic acid binding"/>
    <property type="evidence" value="ECO:0007669"/>
    <property type="project" value="UniProtKB-KW"/>
</dbReference>
<feature type="binding site" evidence="13">
    <location>
        <position position="68"/>
    </location>
    <ligand>
        <name>S-adenosyl-L-methionine</name>
        <dbReference type="ChEBI" id="CHEBI:59789"/>
    </ligand>
</feature>
<evidence type="ECO:0000256" key="4">
    <source>
        <dbReference type="ARBA" id="ARBA00019972"/>
    </source>
</evidence>
<dbReference type="EC" id="2.1.1.20" evidence="3"/>
<dbReference type="EnsemblMetazoa" id="XM_030992695">
    <property type="protein sequence ID" value="XP_030848555"/>
    <property type="gene ID" value="LOC589953"/>
</dbReference>
<comment type="subcellular location">
    <subcellularLocation>
        <location evidence="1">Cytoplasm</location>
    </subcellularLocation>
</comment>
<keyword evidence="8 12" id="KW-0808">Transferase</keyword>
<dbReference type="KEGG" id="spu:589953"/>
<organism evidence="15 16">
    <name type="scientific">Strongylocentrotus purpuratus</name>
    <name type="common">Purple sea urchin</name>
    <dbReference type="NCBI Taxonomy" id="7668"/>
    <lineage>
        <taxon>Eukaryota</taxon>
        <taxon>Metazoa</taxon>
        <taxon>Echinodermata</taxon>
        <taxon>Eleutherozoa</taxon>
        <taxon>Echinozoa</taxon>
        <taxon>Echinoidea</taxon>
        <taxon>Euechinoidea</taxon>
        <taxon>Echinacea</taxon>
        <taxon>Camarodonta</taxon>
        <taxon>Echinidea</taxon>
        <taxon>Strongylocentrotidae</taxon>
        <taxon>Strongylocentrotus</taxon>
    </lineage>
</organism>
<evidence type="ECO:0000256" key="6">
    <source>
        <dbReference type="ARBA" id="ARBA00022553"/>
    </source>
</evidence>
<evidence type="ECO:0000256" key="11">
    <source>
        <dbReference type="ARBA" id="ARBA00048261"/>
    </source>
</evidence>
<comment type="similarity">
    <text evidence="12">Belongs to the class I-like SAM-binding methyltransferase superfamily. Glycine N-methyltransferase family.</text>
</comment>
<dbReference type="GO" id="GO:0042802">
    <property type="term" value="F:identical protein binding"/>
    <property type="evidence" value="ECO:0000318"/>
    <property type="project" value="GO_Central"/>
</dbReference>
<feature type="binding site" evidence="13">
    <location>
        <position position="23"/>
    </location>
    <ligand>
        <name>S-adenosyl-L-methionine</name>
        <dbReference type="ChEBI" id="CHEBI:59789"/>
    </ligand>
</feature>
<evidence type="ECO:0000313" key="16">
    <source>
        <dbReference type="Proteomes" id="UP000007110"/>
    </source>
</evidence>
<protein>
    <recommendedName>
        <fullName evidence="4">Glycine N-methyltransferase</fullName>
        <ecNumber evidence="3">2.1.1.20</ecNumber>
    </recommendedName>
</protein>
<dbReference type="GO" id="GO:0046498">
    <property type="term" value="P:S-adenosylhomocysteine metabolic process"/>
    <property type="evidence" value="ECO:0000318"/>
    <property type="project" value="GO_Central"/>
</dbReference>
<dbReference type="GO" id="GO:0051289">
    <property type="term" value="P:protein homotetramerization"/>
    <property type="evidence" value="ECO:0000318"/>
    <property type="project" value="GO_Central"/>
</dbReference>
<comment type="subunit">
    <text evidence="2">Homotetramer.</text>
</comment>
<dbReference type="GeneID" id="589953"/>
<reference evidence="16" key="1">
    <citation type="submission" date="2015-02" db="EMBL/GenBank/DDBJ databases">
        <title>Genome sequencing for Strongylocentrotus purpuratus.</title>
        <authorList>
            <person name="Murali S."/>
            <person name="Liu Y."/>
            <person name="Vee V."/>
            <person name="English A."/>
            <person name="Wang M."/>
            <person name="Skinner E."/>
            <person name="Han Y."/>
            <person name="Muzny D.M."/>
            <person name="Worley K.C."/>
            <person name="Gibbs R.A."/>
        </authorList>
    </citation>
    <scope>NUCLEOTIDE SEQUENCE</scope>
</reference>
<dbReference type="GO" id="GO:0006111">
    <property type="term" value="P:regulation of gluconeogenesis"/>
    <property type="evidence" value="ECO:0000318"/>
    <property type="project" value="GO_Central"/>
</dbReference>
<proteinExistence type="inferred from homology"/>
<dbReference type="GO" id="GO:0032259">
    <property type="term" value="P:methylation"/>
    <property type="evidence" value="ECO:0007669"/>
    <property type="project" value="UniProtKB-KW"/>
</dbReference>